<dbReference type="EMBL" id="BJTZ01000095">
    <property type="protein sequence ID" value="GEK16193.1"/>
    <property type="molecule type" value="Genomic_DNA"/>
</dbReference>
<sequence length="95" mass="11068">MNWKVAPNRIKSASTLQDLISERKKKTEEIEVISNKTSWRNKFLARLDEMSTDGFTVTEAAQELGMTYSQVASFAARYDISFYKRKSRRAKKRIN</sequence>
<comment type="caution">
    <text evidence="1">The sequence shown here is derived from an EMBL/GenBank/DDBJ whole genome shotgun (WGS) entry which is preliminary data.</text>
</comment>
<gene>
    <name evidence="1" type="ORF">AFI02nite_42290</name>
</gene>
<proteinExistence type="predicted"/>
<dbReference type="RefSeq" id="WP_146866973.1">
    <property type="nucleotide sequence ID" value="NZ_BJTZ01000095.1"/>
</dbReference>
<accession>A0A510UNF7</accession>
<protein>
    <submittedName>
        <fullName evidence="1">Uncharacterized protein</fullName>
    </submittedName>
</protein>
<evidence type="ECO:0000313" key="2">
    <source>
        <dbReference type="Proteomes" id="UP000321787"/>
    </source>
</evidence>
<name>A0A510UNF7_ALIFS</name>
<evidence type="ECO:0000313" key="1">
    <source>
        <dbReference type="EMBL" id="GEK16193.1"/>
    </source>
</evidence>
<reference evidence="1 2" key="1">
    <citation type="submission" date="2019-07" db="EMBL/GenBank/DDBJ databases">
        <title>Whole genome shotgun sequence of Aliivibrio fischeri NBRC 101058.</title>
        <authorList>
            <person name="Hosoyama A."/>
            <person name="Uohara A."/>
            <person name="Ohji S."/>
            <person name="Ichikawa N."/>
        </authorList>
    </citation>
    <scope>NUCLEOTIDE SEQUENCE [LARGE SCALE GENOMIC DNA]</scope>
    <source>
        <strain evidence="1 2">NBRC 101058</strain>
    </source>
</reference>
<dbReference type="AlphaFoldDB" id="A0A510UNF7"/>
<organism evidence="1 2">
    <name type="scientific">Aliivibrio fischeri</name>
    <name type="common">Vibrio fischeri</name>
    <dbReference type="NCBI Taxonomy" id="668"/>
    <lineage>
        <taxon>Bacteria</taxon>
        <taxon>Pseudomonadati</taxon>
        <taxon>Pseudomonadota</taxon>
        <taxon>Gammaproteobacteria</taxon>
        <taxon>Vibrionales</taxon>
        <taxon>Vibrionaceae</taxon>
        <taxon>Aliivibrio</taxon>
    </lineage>
</organism>
<dbReference type="Proteomes" id="UP000321787">
    <property type="component" value="Unassembled WGS sequence"/>
</dbReference>